<feature type="region of interest" description="Disordered" evidence="1">
    <location>
        <begin position="1"/>
        <end position="49"/>
    </location>
</feature>
<dbReference type="AlphaFoldDB" id="A0A9P5UVG8"/>
<comment type="caution">
    <text evidence="2">The sequence shown here is derived from an EMBL/GenBank/DDBJ whole genome shotgun (WGS) entry which is preliminary data.</text>
</comment>
<evidence type="ECO:0000256" key="1">
    <source>
        <dbReference type="SAM" id="MobiDB-lite"/>
    </source>
</evidence>
<name>A0A9P5UVG8_9FUNG</name>
<feature type="compositionally biased region" description="Polar residues" evidence="1">
    <location>
        <begin position="1"/>
        <end position="31"/>
    </location>
</feature>
<reference evidence="2" key="1">
    <citation type="journal article" date="2020" name="Fungal Divers.">
        <title>Resolving the Mortierellaceae phylogeny through synthesis of multi-gene phylogenetics and phylogenomics.</title>
        <authorList>
            <person name="Vandepol N."/>
            <person name="Liber J."/>
            <person name="Desiro A."/>
            <person name="Na H."/>
            <person name="Kennedy M."/>
            <person name="Barry K."/>
            <person name="Grigoriev I.V."/>
            <person name="Miller A.N."/>
            <person name="O'Donnell K."/>
            <person name="Stajich J.E."/>
            <person name="Bonito G."/>
        </authorList>
    </citation>
    <scope>NUCLEOTIDE SEQUENCE</scope>
    <source>
        <strain evidence="2">NRRL 6426</strain>
    </source>
</reference>
<keyword evidence="3" id="KW-1185">Reference proteome</keyword>
<proteinExistence type="predicted"/>
<sequence length="86" mass="9546">MDTNSPIGTTTLLGPQKSLGNHLSTSYTVPQPYQPFKKNQLPTPQEDAPDATQKFIATVMKPYNDDMVAQANLGCMYRQEDGVQRD</sequence>
<organism evidence="2 3">
    <name type="scientific">Linnemannia schmuckeri</name>
    <dbReference type="NCBI Taxonomy" id="64567"/>
    <lineage>
        <taxon>Eukaryota</taxon>
        <taxon>Fungi</taxon>
        <taxon>Fungi incertae sedis</taxon>
        <taxon>Mucoromycota</taxon>
        <taxon>Mortierellomycotina</taxon>
        <taxon>Mortierellomycetes</taxon>
        <taxon>Mortierellales</taxon>
        <taxon>Mortierellaceae</taxon>
        <taxon>Linnemannia</taxon>
    </lineage>
</organism>
<evidence type="ECO:0000313" key="3">
    <source>
        <dbReference type="Proteomes" id="UP000748756"/>
    </source>
</evidence>
<accession>A0A9P5UVG8</accession>
<dbReference type="Proteomes" id="UP000748756">
    <property type="component" value="Unassembled WGS sequence"/>
</dbReference>
<gene>
    <name evidence="2" type="ORF">BG015_006016</name>
</gene>
<dbReference type="EMBL" id="JAAAUQ010002807">
    <property type="protein sequence ID" value="KAF9120692.1"/>
    <property type="molecule type" value="Genomic_DNA"/>
</dbReference>
<evidence type="ECO:0000313" key="2">
    <source>
        <dbReference type="EMBL" id="KAF9120692.1"/>
    </source>
</evidence>
<protein>
    <submittedName>
        <fullName evidence="2">Uncharacterized protein</fullName>
    </submittedName>
</protein>